<dbReference type="STRING" id="320771.Cflav_PD3935"/>
<evidence type="ECO:0000313" key="1">
    <source>
        <dbReference type="EMBL" id="EEF61218.1"/>
    </source>
</evidence>
<dbReference type="EMBL" id="ABOX02000011">
    <property type="protein sequence ID" value="EEF61218.1"/>
    <property type="molecule type" value="Genomic_DNA"/>
</dbReference>
<protein>
    <submittedName>
        <fullName evidence="1">Uncharacterized protein</fullName>
    </submittedName>
</protein>
<dbReference type="Proteomes" id="UP000003688">
    <property type="component" value="Unassembled WGS sequence"/>
</dbReference>
<gene>
    <name evidence="1" type="ORF">Cflav_PD3935</name>
</gene>
<evidence type="ECO:0000313" key="2">
    <source>
        <dbReference type="Proteomes" id="UP000003688"/>
    </source>
</evidence>
<proteinExistence type="predicted"/>
<name>B9XG56_PEDPL</name>
<keyword evidence="2" id="KW-1185">Reference proteome</keyword>
<dbReference type="AlphaFoldDB" id="B9XG56"/>
<reference evidence="1 2" key="1">
    <citation type="journal article" date="2011" name="J. Bacteriol.">
        <title>Genome sequence of 'Pedosphaera parvula' Ellin514, an aerobic Verrucomicrobial isolate from pasture soil.</title>
        <authorList>
            <person name="Kant R."/>
            <person name="van Passel M.W."/>
            <person name="Sangwan P."/>
            <person name="Palva A."/>
            <person name="Lucas S."/>
            <person name="Copeland A."/>
            <person name="Lapidus A."/>
            <person name="Glavina Del Rio T."/>
            <person name="Dalin E."/>
            <person name="Tice H."/>
            <person name="Bruce D."/>
            <person name="Goodwin L."/>
            <person name="Pitluck S."/>
            <person name="Chertkov O."/>
            <person name="Larimer F.W."/>
            <person name="Land M.L."/>
            <person name="Hauser L."/>
            <person name="Brettin T.S."/>
            <person name="Detter J.C."/>
            <person name="Han S."/>
            <person name="de Vos W.M."/>
            <person name="Janssen P.H."/>
            <person name="Smidt H."/>
        </authorList>
    </citation>
    <scope>NUCLEOTIDE SEQUENCE [LARGE SCALE GENOMIC DNA]</scope>
    <source>
        <strain evidence="1 2">Ellin514</strain>
    </source>
</reference>
<dbReference type="RefSeq" id="WP_007414802.1">
    <property type="nucleotide sequence ID" value="NZ_ABOX02000011.1"/>
</dbReference>
<sequence>METDLGQNLPRPLTKGIFNINVEANPHEIDIEFVEGPEAGNTNFGIFRLEKDSLEICLDLNGNPRPKAFSTSPGSGHAYEFLRRSSNARPEDVQGGTAPPAKAHSFAANIAEFAFVDSPMLNRLQGTWTAVKIVRDGQELPAMMLRAGLRVATKNEIRISFGGQTMIHALVRLDESTNPVQVDYLNIGGACNGTVQHGLLKWVGNEPCFCMAAPGQSRPYDFTCTRGSERTLSQWRLKK</sequence>
<organism evidence="1 2">
    <name type="scientific">Pedosphaera parvula (strain Ellin514)</name>
    <dbReference type="NCBI Taxonomy" id="320771"/>
    <lineage>
        <taxon>Bacteria</taxon>
        <taxon>Pseudomonadati</taxon>
        <taxon>Verrucomicrobiota</taxon>
        <taxon>Pedosphaerae</taxon>
        <taxon>Pedosphaerales</taxon>
        <taxon>Pedosphaeraceae</taxon>
        <taxon>Pedosphaera</taxon>
    </lineage>
</organism>
<dbReference type="InterPro" id="IPR017504">
    <property type="entry name" value="CHP03067_Planctomycetes"/>
</dbReference>
<dbReference type="NCBIfam" id="TIGR03067">
    <property type="entry name" value="Planc_TIGR03067"/>
    <property type="match status" value="1"/>
</dbReference>
<dbReference type="OrthoDB" id="292826at2"/>
<comment type="caution">
    <text evidence="1">The sequence shown here is derived from an EMBL/GenBank/DDBJ whole genome shotgun (WGS) entry which is preliminary data.</text>
</comment>
<accession>B9XG56</accession>